<feature type="compositionally biased region" description="Low complexity" evidence="2">
    <location>
        <begin position="527"/>
        <end position="545"/>
    </location>
</feature>
<evidence type="ECO:0000313" key="4">
    <source>
        <dbReference type="EMBL" id="CAD1476258.1"/>
    </source>
</evidence>
<dbReference type="EMBL" id="CAJDYZ010009149">
    <property type="protein sequence ID" value="CAD1476258.1"/>
    <property type="molecule type" value="Genomic_DNA"/>
</dbReference>
<organism evidence="4 5">
    <name type="scientific">Heterotrigona itama</name>
    <dbReference type="NCBI Taxonomy" id="395501"/>
    <lineage>
        <taxon>Eukaryota</taxon>
        <taxon>Metazoa</taxon>
        <taxon>Ecdysozoa</taxon>
        <taxon>Arthropoda</taxon>
        <taxon>Hexapoda</taxon>
        <taxon>Insecta</taxon>
        <taxon>Pterygota</taxon>
        <taxon>Neoptera</taxon>
        <taxon>Endopterygota</taxon>
        <taxon>Hymenoptera</taxon>
        <taxon>Apocrita</taxon>
        <taxon>Aculeata</taxon>
        <taxon>Apoidea</taxon>
        <taxon>Anthophila</taxon>
        <taxon>Apidae</taxon>
        <taxon>Heterotrigona</taxon>
    </lineage>
</organism>
<dbReference type="InterPro" id="IPR018586">
    <property type="entry name" value="Brinker_DNA-bd"/>
</dbReference>
<dbReference type="Pfam" id="PF09607">
    <property type="entry name" value="BrkDBD"/>
    <property type="match status" value="2"/>
</dbReference>
<dbReference type="InterPro" id="IPR051839">
    <property type="entry name" value="RD_transcriptional_regulator"/>
</dbReference>
<feature type="region of interest" description="Disordered" evidence="2">
    <location>
        <begin position="921"/>
        <end position="941"/>
    </location>
</feature>
<dbReference type="AlphaFoldDB" id="A0A6V7H9D4"/>
<feature type="region of interest" description="Disordered" evidence="2">
    <location>
        <begin position="367"/>
        <end position="455"/>
    </location>
</feature>
<evidence type="ECO:0000256" key="2">
    <source>
        <dbReference type="SAM" id="MobiDB-lite"/>
    </source>
</evidence>
<accession>A0A6V7H9D4</accession>
<feature type="non-terminal residue" evidence="4">
    <location>
        <position position="1"/>
    </location>
</feature>
<dbReference type="PANTHER" id="PTHR33215:SF13">
    <property type="entry name" value="PROTEIN DISTAL ANTENNA"/>
    <property type="match status" value="1"/>
</dbReference>
<feature type="compositionally biased region" description="Basic residues" evidence="2">
    <location>
        <begin position="367"/>
        <end position="384"/>
    </location>
</feature>
<feature type="region of interest" description="Disordered" evidence="2">
    <location>
        <begin position="224"/>
        <end position="251"/>
    </location>
</feature>
<keyword evidence="5" id="KW-1185">Reference proteome</keyword>
<keyword evidence="1" id="KW-0238">DNA-binding</keyword>
<feature type="region of interest" description="Disordered" evidence="2">
    <location>
        <begin position="517"/>
        <end position="545"/>
    </location>
</feature>
<proteinExistence type="predicted"/>
<feature type="region of interest" description="Disordered" evidence="2">
    <location>
        <begin position="611"/>
        <end position="663"/>
    </location>
</feature>
<feature type="compositionally biased region" description="Low complexity" evidence="2">
    <location>
        <begin position="85"/>
        <end position="103"/>
    </location>
</feature>
<gene>
    <name evidence="4" type="ORF">MHI_LOCUS629672</name>
</gene>
<dbReference type="OrthoDB" id="7764420at2759"/>
<comment type="caution">
    <text evidence="4">The sequence shown here is derived from an EMBL/GenBank/DDBJ whole genome shotgun (WGS) entry which is preliminary data.</text>
</comment>
<name>A0A6V7H9D4_9HYME</name>
<feature type="domain" description="Brinker DNA-binding" evidence="3">
    <location>
        <begin position="113"/>
        <end position="169"/>
    </location>
</feature>
<evidence type="ECO:0000313" key="5">
    <source>
        <dbReference type="Proteomes" id="UP000752696"/>
    </source>
</evidence>
<protein>
    <recommendedName>
        <fullName evidence="3">Brinker DNA-binding domain-containing protein</fullName>
    </recommendedName>
</protein>
<feature type="region of interest" description="Disordered" evidence="2">
    <location>
        <begin position="85"/>
        <end position="112"/>
    </location>
</feature>
<feature type="compositionally biased region" description="Low complexity" evidence="2">
    <location>
        <begin position="385"/>
        <end position="430"/>
    </location>
</feature>
<dbReference type="Proteomes" id="UP000752696">
    <property type="component" value="Unassembled WGS sequence"/>
</dbReference>
<dbReference type="Gene3D" id="1.10.10.60">
    <property type="entry name" value="Homeodomain-like"/>
    <property type="match status" value="2"/>
</dbReference>
<reference evidence="4" key="1">
    <citation type="submission" date="2020-07" db="EMBL/GenBank/DDBJ databases">
        <authorList>
            <person name="Nazaruddin N."/>
        </authorList>
    </citation>
    <scope>NUCLEOTIDE SEQUENCE</scope>
</reference>
<sequence length="1030" mass="113318">LKGTLCAARPGHFVQCYALRYPRASLAVPGFEAHHRHRHRRSRFCVRRDGHRHATKEFRALNTTGVMAHGEVLGEGNTAVKMVHQKQQQQQSVHQHQQQQQQQNSRKSVGVMGSRRIFAPAFKLKVLDSYRNDIDCRGNQRATARKYGIHRRQIQKWLQCEDNLRNSCAETGNTNSGVISTTVISPVGVSKPDGTVTEATTGPAVTPAAPALNLSLARLHGDELATQQGPPPLLSHPPHGSSPSSLQYSSQSGTVAAAPVLSVRLGYQEYPAGNSEQVRHSRRETEDHRVQVTMDVHGYSETRADEESTYYVLNSDGQREGENFIDGRNETKVYQTLTAYRAPLHQEHHRYTGNESNEIAVTTSSLLRHRSSTPNNSHRHHNHRSQQNYGDIDSSSSMDGKSSSSLSSPSSTSSSSSSSSPSYGSLLAPSMIKTERASPDSAATSGPCESMNSPSVLRVPLSPVSYTVNGTGSNSSSSSTFTTSVHFDTSQTSTSPCLQHVHVHEHELELELVHASPTRDSEKPILHQHQSQQQQKESKKTTTTTIHIDEEKATEDIAEEPEIGSRATIKKEIQLEEDVSPPIVKEGRETAVTNLYVDYQLPLAATSTLADSCPVSPVHDREGYSSPSSPRGAASSGRSSISCSDSEMDPLDCSSGSHNSSNDLARRRSFSLRFKLDVLDAFHRDVGVAGNQRATARKFGINRRQVQKWLGQETELRGEIALRGNSRQRLGPIQDAASADSPVDLSTSNYASKLSQDRIEVEYEQSPPPVYCCDVGSTPSQHLPYYQHPAAGSSESEAAVSCNLACCMDGHAVTPIVSCYQETSLRGSCYSDSQTRLYCYSPREYSETTSVFEHSEELSSPFKRQHCTLSCCYETLPSPKRLCLEAEDSIRINSNQEVPPQEMPLCLVKPKRLVDTSPLRTEPVTSTVPTPPASTVPAPSDPTLKDAILFKPYLDNPVSKPSKEHTIQRGLSPISNQNIIVNNNNNNCQNICNLNEGRSHDYALELSLRLPVSWRTHPSLYTEFPQVRSA</sequence>
<dbReference type="PANTHER" id="PTHR33215">
    <property type="entry name" value="PROTEIN DISTAL ANTENNA"/>
    <property type="match status" value="1"/>
</dbReference>
<feature type="compositionally biased region" description="Low complexity" evidence="2">
    <location>
        <begin position="625"/>
        <end position="645"/>
    </location>
</feature>
<evidence type="ECO:0000256" key="1">
    <source>
        <dbReference type="ARBA" id="ARBA00023125"/>
    </source>
</evidence>
<feature type="compositionally biased region" description="Polar residues" evidence="2">
    <location>
        <begin position="654"/>
        <end position="663"/>
    </location>
</feature>
<feature type="compositionally biased region" description="Low complexity" evidence="2">
    <location>
        <begin position="236"/>
        <end position="251"/>
    </location>
</feature>
<feature type="domain" description="Brinker DNA-binding" evidence="3">
    <location>
        <begin position="667"/>
        <end position="721"/>
    </location>
</feature>
<evidence type="ECO:0000259" key="3">
    <source>
        <dbReference type="Pfam" id="PF09607"/>
    </source>
</evidence>
<dbReference type="GO" id="GO:0003677">
    <property type="term" value="F:DNA binding"/>
    <property type="evidence" value="ECO:0007669"/>
    <property type="project" value="UniProtKB-KW"/>
</dbReference>
<feature type="non-terminal residue" evidence="4">
    <location>
        <position position="1030"/>
    </location>
</feature>